<keyword evidence="4" id="KW-1185">Reference proteome</keyword>
<dbReference type="Proteomes" id="UP000326924">
    <property type="component" value="Unassembled WGS sequence"/>
</dbReference>
<dbReference type="InParanoid" id="A0A5J5EYN2"/>
<keyword evidence="1" id="KW-0175">Coiled coil</keyword>
<gene>
    <name evidence="3" type="ORF">FN846DRAFT_889783</name>
</gene>
<evidence type="ECO:0000256" key="2">
    <source>
        <dbReference type="SAM" id="MobiDB-lite"/>
    </source>
</evidence>
<sequence>MRQASPTILRSAAGVQPAFFRKHSPILGGRRTAGSHVGSSDAKNLVEAARTAHHELYSQRKLCYVDNDDVEALMEKIKETLDGLQKEIKDSEREQRMRELSLHNDTSGENTITDHKQPRPSRQCLRSAGHFSSTTLRLDPFRNQIEHDRTMISFSSDQPHTPPSLPRSFATTVGPPEMLPTMYLDGYPERVFKNYWQVDVEDYTHLLGEQKETLQLKTMQNTSRAVCDAVHAILKATGDSVEF</sequence>
<name>A0A5J5EYN2_9PEZI</name>
<dbReference type="AlphaFoldDB" id="A0A5J5EYN2"/>
<protein>
    <submittedName>
        <fullName evidence="3">Uncharacterized protein</fullName>
    </submittedName>
</protein>
<evidence type="ECO:0000256" key="1">
    <source>
        <dbReference type="SAM" id="Coils"/>
    </source>
</evidence>
<proteinExistence type="predicted"/>
<comment type="caution">
    <text evidence="3">The sequence shown here is derived from an EMBL/GenBank/DDBJ whole genome shotgun (WGS) entry which is preliminary data.</text>
</comment>
<feature type="coiled-coil region" evidence="1">
    <location>
        <begin position="67"/>
        <end position="94"/>
    </location>
</feature>
<evidence type="ECO:0000313" key="3">
    <source>
        <dbReference type="EMBL" id="KAA8907605.1"/>
    </source>
</evidence>
<accession>A0A5J5EYN2</accession>
<feature type="region of interest" description="Disordered" evidence="2">
    <location>
        <begin position="103"/>
        <end position="124"/>
    </location>
</feature>
<evidence type="ECO:0000313" key="4">
    <source>
        <dbReference type="Proteomes" id="UP000326924"/>
    </source>
</evidence>
<reference evidence="3 4" key="1">
    <citation type="submission" date="2019-09" db="EMBL/GenBank/DDBJ databases">
        <title>Draft genome of the ectomycorrhizal ascomycete Sphaerosporella brunnea.</title>
        <authorList>
            <consortium name="DOE Joint Genome Institute"/>
            <person name="Benucci G.M."/>
            <person name="Marozzi G."/>
            <person name="Antonielli L."/>
            <person name="Sanchez S."/>
            <person name="Marco P."/>
            <person name="Wang X."/>
            <person name="Falini L.B."/>
            <person name="Barry K."/>
            <person name="Haridas S."/>
            <person name="Lipzen A."/>
            <person name="Labutti K."/>
            <person name="Grigoriev I.V."/>
            <person name="Murat C."/>
            <person name="Martin F."/>
            <person name="Albertini E."/>
            <person name="Donnini D."/>
            <person name="Bonito G."/>
        </authorList>
    </citation>
    <scope>NUCLEOTIDE SEQUENCE [LARGE SCALE GENOMIC DNA]</scope>
    <source>
        <strain evidence="3 4">Sb_GMNB300</strain>
    </source>
</reference>
<dbReference type="EMBL" id="VXIS01000077">
    <property type="protein sequence ID" value="KAA8907605.1"/>
    <property type="molecule type" value="Genomic_DNA"/>
</dbReference>
<organism evidence="3 4">
    <name type="scientific">Sphaerosporella brunnea</name>
    <dbReference type="NCBI Taxonomy" id="1250544"/>
    <lineage>
        <taxon>Eukaryota</taxon>
        <taxon>Fungi</taxon>
        <taxon>Dikarya</taxon>
        <taxon>Ascomycota</taxon>
        <taxon>Pezizomycotina</taxon>
        <taxon>Pezizomycetes</taxon>
        <taxon>Pezizales</taxon>
        <taxon>Pyronemataceae</taxon>
        <taxon>Sphaerosporella</taxon>
    </lineage>
</organism>